<name>G4CKL9_9NEIS</name>
<organism evidence="1 2">
    <name type="scientific">Neisseria shayeganii 871</name>
    <dbReference type="NCBI Taxonomy" id="1032488"/>
    <lineage>
        <taxon>Bacteria</taxon>
        <taxon>Pseudomonadati</taxon>
        <taxon>Pseudomonadota</taxon>
        <taxon>Betaproteobacteria</taxon>
        <taxon>Neisseriales</taxon>
        <taxon>Neisseriaceae</taxon>
        <taxon>Neisseria</taxon>
    </lineage>
</organism>
<reference evidence="1 2" key="1">
    <citation type="submission" date="2011-05" db="EMBL/GenBank/DDBJ databases">
        <authorList>
            <person name="Muzny D."/>
            <person name="Qin X."/>
            <person name="Deng J."/>
            <person name="Jiang H."/>
            <person name="Liu Y."/>
            <person name="Qu J."/>
            <person name="Song X.-Z."/>
            <person name="Zhang L."/>
            <person name="Thornton R."/>
            <person name="Coyle M."/>
            <person name="Francisco L."/>
            <person name="Jackson L."/>
            <person name="Javaid M."/>
            <person name="Korchina V."/>
            <person name="Kovar C."/>
            <person name="Mata R."/>
            <person name="Mathew T."/>
            <person name="Ngo R."/>
            <person name="Nguyen L."/>
            <person name="Nguyen N."/>
            <person name="Okwuonu G."/>
            <person name="Ongeri F."/>
            <person name="Pham C."/>
            <person name="Simmons D."/>
            <person name="Wilczek-Boney K."/>
            <person name="Hale W."/>
            <person name="Jakkamsetti A."/>
            <person name="Pham P."/>
            <person name="Ruth R."/>
            <person name="San Lucas F."/>
            <person name="Warren J."/>
            <person name="Zhang J."/>
            <person name="Zhao Z."/>
            <person name="Zhou C."/>
            <person name="Zhu D."/>
            <person name="Lee S."/>
            <person name="Bess C."/>
            <person name="Blankenburg K."/>
            <person name="Forbes L."/>
            <person name="Fu Q."/>
            <person name="Gubbala S."/>
            <person name="Hirani K."/>
            <person name="Jayaseelan J.C."/>
            <person name="Lara F."/>
            <person name="Munidasa M."/>
            <person name="Palculict T."/>
            <person name="Patil S."/>
            <person name="Pu L.-L."/>
            <person name="Saada N."/>
            <person name="Tang L."/>
            <person name="Weissenberger G."/>
            <person name="Zhu Y."/>
            <person name="Hemphill L."/>
            <person name="Shang Y."/>
            <person name="Youmans B."/>
            <person name="Ayvaz T."/>
            <person name="Ross M."/>
            <person name="Santibanez J."/>
            <person name="Aqrawi P."/>
            <person name="Gross S."/>
            <person name="Joshi V."/>
            <person name="Fowler G."/>
            <person name="Nazareth L."/>
            <person name="Reid J."/>
            <person name="Worley K."/>
            <person name="Petrosino J."/>
            <person name="Highlander S."/>
            <person name="Gibbs R."/>
        </authorList>
    </citation>
    <scope>NUCLEOTIDE SEQUENCE [LARGE SCALE GENOMIC DNA]</scope>
    <source>
        <strain evidence="1 2">871</strain>
    </source>
</reference>
<evidence type="ECO:0000313" key="2">
    <source>
        <dbReference type="Proteomes" id="UP000003019"/>
    </source>
</evidence>
<dbReference type="AlphaFoldDB" id="G4CKL9"/>
<comment type="caution">
    <text evidence="1">The sequence shown here is derived from an EMBL/GenBank/DDBJ whole genome shotgun (WGS) entry which is preliminary data.</text>
</comment>
<dbReference type="HOGENOM" id="CLU_1641916_0_0_4"/>
<sequence>MVHTFGTFQAAVVGLLYIKRDQFAAGNFVGVIRGADDFVDAGMAVIADQAAVMAAQGLHFRLAEEIIAGFGVENLQFDVFAVCLQVQLDQAGCVEAFGRVNAQTVEDGPIQFLGCWRRRGFGFGFGLGLGFGLSVLLRCRLGGGQLADRRAAAAAAAAGRQ</sequence>
<proteinExistence type="predicted"/>
<gene>
    <name evidence="1" type="ORF">HMPREF9371_2159</name>
</gene>
<protein>
    <submittedName>
        <fullName evidence="1">Uncharacterized protein</fullName>
    </submittedName>
</protein>
<dbReference type="EMBL" id="AGAY01000073">
    <property type="protein sequence ID" value="EGY51695.1"/>
    <property type="molecule type" value="Genomic_DNA"/>
</dbReference>
<accession>G4CKL9</accession>
<dbReference type="Proteomes" id="UP000003019">
    <property type="component" value="Unassembled WGS sequence"/>
</dbReference>
<keyword evidence="2" id="KW-1185">Reference proteome</keyword>
<evidence type="ECO:0000313" key="1">
    <source>
        <dbReference type="EMBL" id="EGY51695.1"/>
    </source>
</evidence>